<name>K1Q769_MAGGI</name>
<reference evidence="1" key="1">
    <citation type="journal article" date="2012" name="Nature">
        <title>The oyster genome reveals stress adaptation and complexity of shell formation.</title>
        <authorList>
            <person name="Zhang G."/>
            <person name="Fang X."/>
            <person name="Guo X."/>
            <person name="Li L."/>
            <person name="Luo R."/>
            <person name="Xu F."/>
            <person name="Yang P."/>
            <person name="Zhang L."/>
            <person name="Wang X."/>
            <person name="Qi H."/>
            <person name="Xiong Z."/>
            <person name="Que H."/>
            <person name="Xie Y."/>
            <person name="Holland P.W."/>
            <person name="Paps J."/>
            <person name="Zhu Y."/>
            <person name="Wu F."/>
            <person name="Chen Y."/>
            <person name="Wang J."/>
            <person name="Peng C."/>
            <person name="Meng J."/>
            <person name="Yang L."/>
            <person name="Liu J."/>
            <person name="Wen B."/>
            <person name="Zhang N."/>
            <person name="Huang Z."/>
            <person name="Zhu Q."/>
            <person name="Feng Y."/>
            <person name="Mount A."/>
            <person name="Hedgecock D."/>
            <person name="Xu Z."/>
            <person name="Liu Y."/>
            <person name="Domazet-Loso T."/>
            <person name="Du Y."/>
            <person name="Sun X."/>
            <person name="Zhang S."/>
            <person name="Liu B."/>
            <person name="Cheng P."/>
            <person name="Jiang X."/>
            <person name="Li J."/>
            <person name="Fan D."/>
            <person name="Wang W."/>
            <person name="Fu W."/>
            <person name="Wang T."/>
            <person name="Wang B."/>
            <person name="Zhang J."/>
            <person name="Peng Z."/>
            <person name="Li Y."/>
            <person name="Li N."/>
            <person name="Wang J."/>
            <person name="Chen M."/>
            <person name="He Y."/>
            <person name="Tan F."/>
            <person name="Song X."/>
            <person name="Zheng Q."/>
            <person name="Huang R."/>
            <person name="Yang H."/>
            <person name="Du X."/>
            <person name="Chen L."/>
            <person name="Yang M."/>
            <person name="Gaffney P.M."/>
            <person name="Wang S."/>
            <person name="Luo L."/>
            <person name="She Z."/>
            <person name="Ming Y."/>
            <person name="Huang W."/>
            <person name="Zhang S."/>
            <person name="Huang B."/>
            <person name="Zhang Y."/>
            <person name="Qu T."/>
            <person name="Ni P."/>
            <person name="Miao G."/>
            <person name="Wang J."/>
            <person name="Wang Q."/>
            <person name="Steinberg C.E."/>
            <person name="Wang H."/>
            <person name="Li N."/>
            <person name="Qian L."/>
            <person name="Zhang G."/>
            <person name="Li Y."/>
            <person name="Yang H."/>
            <person name="Liu X."/>
            <person name="Wang J."/>
            <person name="Yin Y."/>
            <person name="Wang J."/>
        </authorList>
    </citation>
    <scope>NUCLEOTIDE SEQUENCE [LARGE SCALE GENOMIC DNA]</scope>
    <source>
        <strain evidence="1">05x7-T-G4-1.051#20</strain>
    </source>
</reference>
<sequence length="51" mass="5966">MVFATEQQLEVLANAKQWFVDGTFKLVRKPFVQLLSIHAYIRAENTSNKFH</sequence>
<gene>
    <name evidence="1" type="ORF">CGI_10008655</name>
</gene>
<protein>
    <submittedName>
        <fullName evidence="1">Uncharacterized protein</fullName>
    </submittedName>
</protein>
<accession>K1Q769</accession>
<dbReference type="AlphaFoldDB" id="K1Q769"/>
<dbReference type="PANTHER" id="PTHR47160">
    <property type="entry name" value="PUTATIVE-RELATED"/>
    <property type="match status" value="1"/>
</dbReference>
<organism evidence="1">
    <name type="scientific">Magallana gigas</name>
    <name type="common">Pacific oyster</name>
    <name type="synonym">Crassostrea gigas</name>
    <dbReference type="NCBI Taxonomy" id="29159"/>
    <lineage>
        <taxon>Eukaryota</taxon>
        <taxon>Metazoa</taxon>
        <taxon>Spiralia</taxon>
        <taxon>Lophotrochozoa</taxon>
        <taxon>Mollusca</taxon>
        <taxon>Bivalvia</taxon>
        <taxon>Autobranchia</taxon>
        <taxon>Pteriomorphia</taxon>
        <taxon>Ostreida</taxon>
        <taxon>Ostreoidea</taxon>
        <taxon>Ostreidae</taxon>
        <taxon>Magallana</taxon>
    </lineage>
</organism>
<evidence type="ECO:0000313" key="1">
    <source>
        <dbReference type="EMBL" id="EKC32567.1"/>
    </source>
</evidence>
<dbReference type="HOGENOM" id="CLU_3108447_0_0_1"/>
<dbReference type="InParanoid" id="K1Q769"/>
<dbReference type="EMBL" id="JH818305">
    <property type="protein sequence ID" value="EKC32567.1"/>
    <property type="molecule type" value="Genomic_DNA"/>
</dbReference>
<dbReference type="PANTHER" id="PTHR47160:SF10">
    <property type="entry name" value="MULE TRANSPOSASE DOMAIN-CONTAINING PROTEIN"/>
    <property type="match status" value="1"/>
</dbReference>
<proteinExistence type="predicted"/>